<comment type="caution">
    <text evidence="1">The sequence shown here is derived from an EMBL/GenBank/DDBJ whole genome shotgun (WGS) entry which is preliminary data.</text>
</comment>
<name>A0AAD5QYP2_PARTN</name>
<protein>
    <submittedName>
        <fullName evidence="1">Uncharacterized protein</fullName>
    </submittedName>
</protein>
<dbReference type="AlphaFoldDB" id="A0AAD5QYP2"/>
<evidence type="ECO:0000313" key="1">
    <source>
        <dbReference type="EMBL" id="KAJ1366324.1"/>
    </source>
</evidence>
<keyword evidence="2" id="KW-1185">Reference proteome</keyword>
<accession>A0AAD5QYP2</accession>
<reference evidence="1" key="1">
    <citation type="submission" date="2021-06" db="EMBL/GenBank/DDBJ databases">
        <title>Parelaphostrongylus tenuis whole genome reference sequence.</title>
        <authorList>
            <person name="Garwood T.J."/>
            <person name="Larsen P.A."/>
            <person name="Fountain-Jones N.M."/>
            <person name="Garbe J.R."/>
            <person name="Macchietto M.G."/>
            <person name="Kania S.A."/>
            <person name="Gerhold R.W."/>
            <person name="Richards J.E."/>
            <person name="Wolf T.M."/>
        </authorList>
    </citation>
    <scope>NUCLEOTIDE SEQUENCE</scope>
    <source>
        <strain evidence="1">MNPRO001-30</strain>
        <tissue evidence="1">Meninges</tissue>
    </source>
</reference>
<sequence>MRKVKTKPPDGYKPSSKILYALSNDIDANSVGFVDIADLRALEAEDRVSIATLPRSPNLTKQKERKSFLCLRQWITRRRRSNRRPNLATSTKHSAQGYYLEIHRPKPLRTFSTALPHRRLYSHYLHRSSLYAKPCKDFYVAVLVR</sequence>
<dbReference type="EMBL" id="JAHQIW010005529">
    <property type="protein sequence ID" value="KAJ1366324.1"/>
    <property type="molecule type" value="Genomic_DNA"/>
</dbReference>
<gene>
    <name evidence="1" type="ORF">KIN20_026961</name>
</gene>
<proteinExistence type="predicted"/>
<organism evidence="1 2">
    <name type="scientific">Parelaphostrongylus tenuis</name>
    <name type="common">Meningeal worm</name>
    <dbReference type="NCBI Taxonomy" id="148309"/>
    <lineage>
        <taxon>Eukaryota</taxon>
        <taxon>Metazoa</taxon>
        <taxon>Ecdysozoa</taxon>
        <taxon>Nematoda</taxon>
        <taxon>Chromadorea</taxon>
        <taxon>Rhabditida</taxon>
        <taxon>Rhabditina</taxon>
        <taxon>Rhabditomorpha</taxon>
        <taxon>Strongyloidea</taxon>
        <taxon>Metastrongylidae</taxon>
        <taxon>Parelaphostrongylus</taxon>
    </lineage>
</organism>
<dbReference type="Proteomes" id="UP001196413">
    <property type="component" value="Unassembled WGS sequence"/>
</dbReference>
<evidence type="ECO:0000313" key="2">
    <source>
        <dbReference type="Proteomes" id="UP001196413"/>
    </source>
</evidence>